<dbReference type="AlphaFoldDB" id="U7QCY3"/>
<dbReference type="InterPro" id="IPR036271">
    <property type="entry name" value="Tet_transcr_reg_TetR-rel_C_sf"/>
</dbReference>
<evidence type="ECO:0000313" key="6">
    <source>
        <dbReference type="EMBL" id="ERT04576.1"/>
    </source>
</evidence>
<gene>
    <name evidence="6" type="ORF">M595_5479</name>
</gene>
<feature type="DNA-binding region" description="H-T-H motif" evidence="4">
    <location>
        <begin position="33"/>
        <end position="52"/>
    </location>
</feature>
<dbReference type="PROSITE" id="PS50977">
    <property type="entry name" value="HTH_TETR_2"/>
    <property type="match status" value="1"/>
</dbReference>
<comment type="caution">
    <text evidence="6">The sequence shown here is derived from an EMBL/GenBank/DDBJ whole genome shotgun (WGS) entry which is preliminary data.</text>
</comment>
<dbReference type="EMBL" id="AUZM01000090">
    <property type="protein sequence ID" value="ERT04576.1"/>
    <property type="molecule type" value="Genomic_DNA"/>
</dbReference>
<dbReference type="RefSeq" id="WP_023069175.1">
    <property type="nucleotide sequence ID" value="NZ_AUZM01000090.1"/>
</dbReference>
<keyword evidence="3" id="KW-0804">Transcription</keyword>
<keyword evidence="2 4" id="KW-0238">DNA-binding</keyword>
<name>U7QCY3_9CYAN</name>
<accession>U7QCY3</accession>
<dbReference type="SUPFAM" id="SSF48498">
    <property type="entry name" value="Tetracyclin repressor-like, C-terminal domain"/>
    <property type="match status" value="1"/>
</dbReference>
<evidence type="ECO:0000256" key="1">
    <source>
        <dbReference type="ARBA" id="ARBA00023015"/>
    </source>
</evidence>
<reference evidence="6 7" key="1">
    <citation type="journal article" date="2013" name="Front. Microbiol.">
        <title>Comparative genomic analyses of the cyanobacterium, Lyngbya aestuarii BL J, a powerful hydrogen producer.</title>
        <authorList>
            <person name="Kothari A."/>
            <person name="Vaughn M."/>
            <person name="Garcia-Pichel F."/>
        </authorList>
    </citation>
    <scope>NUCLEOTIDE SEQUENCE [LARGE SCALE GENOMIC DNA]</scope>
    <source>
        <strain evidence="6 7">BL J</strain>
    </source>
</reference>
<evidence type="ECO:0000256" key="4">
    <source>
        <dbReference type="PROSITE-ProRule" id="PRU00335"/>
    </source>
</evidence>
<evidence type="ECO:0000259" key="5">
    <source>
        <dbReference type="PROSITE" id="PS50977"/>
    </source>
</evidence>
<keyword evidence="7" id="KW-1185">Reference proteome</keyword>
<dbReference type="InterPro" id="IPR009057">
    <property type="entry name" value="Homeodomain-like_sf"/>
</dbReference>
<evidence type="ECO:0000256" key="3">
    <source>
        <dbReference type="ARBA" id="ARBA00023163"/>
    </source>
</evidence>
<dbReference type="PANTHER" id="PTHR47506:SF1">
    <property type="entry name" value="HTH-TYPE TRANSCRIPTIONAL REGULATOR YJDC"/>
    <property type="match status" value="1"/>
</dbReference>
<dbReference type="SUPFAM" id="SSF46689">
    <property type="entry name" value="Homeodomain-like"/>
    <property type="match status" value="1"/>
</dbReference>
<dbReference type="InterPro" id="IPR001647">
    <property type="entry name" value="HTH_TetR"/>
</dbReference>
<dbReference type="PATRIC" id="fig|1348334.3.peg.5270"/>
<dbReference type="PRINTS" id="PR00455">
    <property type="entry name" value="HTHTETR"/>
</dbReference>
<evidence type="ECO:0000256" key="2">
    <source>
        <dbReference type="ARBA" id="ARBA00023125"/>
    </source>
</evidence>
<dbReference type="Gene3D" id="1.10.357.10">
    <property type="entry name" value="Tetracycline Repressor, domain 2"/>
    <property type="match status" value="1"/>
</dbReference>
<feature type="domain" description="HTH tetR-type" evidence="5">
    <location>
        <begin position="10"/>
        <end position="70"/>
    </location>
</feature>
<organism evidence="6 7">
    <name type="scientific">Lyngbya aestuarii BL J</name>
    <dbReference type="NCBI Taxonomy" id="1348334"/>
    <lineage>
        <taxon>Bacteria</taxon>
        <taxon>Bacillati</taxon>
        <taxon>Cyanobacteriota</taxon>
        <taxon>Cyanophyceae</taxon>
        <taxon>Oscillatoriophycideae</taxon>
        <taxon>Oscillatoriales</taxon>
        <taxon>Microcoleaceae</taxon>
        <taxon>Lyngbya</taxon>
    </lineage>
</organism>
<dbReference type="GO" id="GO:0003677">
    <property type="term" value="F:DNA binding"/>
    <property type="evidence" value="ECO:0007669"/>
    <property type="project" value="UniProtKB-UniRule"/>
</dbReference>
<dbReference type="Proteomes" id="UP000017127">
    <property type="component" value="Unassembled WGS sequence"/>
</dbReference>
<sequence>MAKTKSSSRSCVRDRILTTASELFYKEGVQNVGIDRIIAESGVAKMSLYNHFKSKDALIAAWLQQQDESWRTWFQETVERLATQPEDRVLAIFDALKECFEQPDFRGCAFLNSAVELVDPEHPGYQVSLEHQQATFDYMLSLVKAANLPDAEELTEQLVILAVGATVVAMMKRNSSSAMQAKQAAAQLIAERQLVNSRSQK</sequence>
<protein>
    <submittedName>
        <fullName evidence="6">Bacterial regulatory s, tetR family protein</fullName>
    </submittedName>
</protein>
<keyword evidence="1" id="KW-0805">Transcription regulation</keyword>
<dbReference type="Pfam" id="PF00440">
    <property type="entry name" value="TetR_N"/>
    <property type="match status" value="1"/>
</dbReference>
<evidence type="ECO:0000313" key="7">
    <source>
        <dbReference type="Proteomes" id="UP000017127"/>
    </source>
</evidence>
<proteinExistence type="predicted"/>
<dbReference type="PANTHER" id="PTHR47506">
    <property type="entry name" value="TRANSCRIPTIONAL REGULATORY PROTEIN"/>
    <property type="match status" value="1"/>
</dbReference>
<dbReference type="OrthoDB" id="116240at2"/>